<evidence type="ECO:0000256" key="1">
    <source>
        <dbReference type="ARBA" id="ARBA00004514"/>
    </source>
</evidence>
<dbReference type="InterPro" id="IPR045073">
    <property type="entry name" value="Omega/Tau-like"/>
</dbReference>
<sequence length="105" mass="11988">MSWLVMVPVTSGTRKRVWAGGRKGEDQEAAKKELIEFLKTMEGELGDKHLFGGETIGFVDVALVPITSWFYTFETFRNFGIEAEFPKFIAWYKRCLEKECGQVTA</sequence>
<dbReference type="Pfam" id="PF00043">
    <property type="entry name" value="GST_C"/>
    <property type="match status" value="1"/>
</dbReference>
<dbReference type="PROSITE" id="PS50405">
    <property type="entry name" value="GST_CTER"/>
    <property type="match status" value="1"/>
</dbReference>
<dbReference type="GO" id="GO:0006749">
    <property type="term" value="P:glutathione metabolic process"/>
    <property type="evidence" value="ECO:0007669"/>
    <property type="project" value="InterPro"/>
</dbReference>
<protein>
    <recommendedName>
        <fullName evidence="2">GST C-terminal domain-containing protein</fullName>
    </recommendedName>
</protein>
<dbReference type="PANTHER" id="PTHR11260:SF773">
    <property type="entry name" value="GLUTATHIONE S-TRANSFERASE U26"/>
    <property type="match status" value="1"/>
</dbReference>
<dbReference type="SUPFAM" id="SSF47616">
    <property type="entry name" value="GST C-terminal domain-like"/>
    <property type="match status" value="1"/>
</dbReference>
<dbReference type="InterPro" id="IPR036282">
    <property type="entry name" value="Glutathione-S-Trfase_C_sf"/>
</dbReference>
<evidence type="ECO:0000259" key="2">
    <source>
        <dbReference type="PROSITE" id="PS50405"/>
    </source>
</evidence>
<feature type="domain" description="GST C-terminal" evidence="2">
    <location>
        <begin position="1"/>
        <end position="105"/>
    </location>
</feature>
<reference evidence="3" key="1">
    <citation type="journal article" date="2023" name="Plant J.">
        <title>Genome sequences and population genomics provide insights into the demographic history, inbreeding, and mutation load of two 'living fossil' tree species of Dipteronia.</title>
        <authorList>
            <person name="Feng Y."/>
            <person name="Comes H.P."/>
            <person name="Chen J."/>
            <person name="Zhu S."/>
            <person name="Lu R."/>
            <person name="Zhang X."/>
            <person name="Li P."/>
            <person name="Qiu J."/>
            <person name="Olsen K.M."/>
            <person name="Qiu Y."/>
        </authorList>
    </citation>
    <scope>NUCLEOTIDE SEQUENCE</scope>
    <source>
        <strain evidence="3">NBL</strain>
    </source>
</reference>
<dbReference type="AlphaFoldDB" id="A0AAD9ZQ70"/>
<dbReference type="InterPro" id="IPR045074">
    <property type="entry name" value="GST_C_Tau"/>
</dbReference>
<dbReference type="InterPro" id="IPR010987">
    <property type="entry name" value="Glutathione-S-Trfase_C-like"/>
</dbReference>
<organism evidence="3 4">
    <name type="scientific">Dipteronia sinensis</name>
    <dbReference type="NCBI Taxonomy" id="43782"/>
    <lineage>
        <taxon>Eukaryota</taxon>
        <taxon>Viridiplantae</taxon>
        <taxon>Streptophyta</taxon>
        <taxon>Embryophyta</taxon>
        <taxon>Tracheophyta</taxon>
        <taxon>Spermatophyta</taxon>
        <taxon>Magnoliopsida</taxon>
        <taxon>eudicotyledons</taxon>
        <taxon>Gunneridae</taxon>
        <taxon>Pentapetalae</taxon>
        <taxon>rosids</taxon>
        <taxon>malvids</taxon>
        <taxon>Sapindales</taxon>
        <taxon>Sapindaceae</taxon>
        <taxon>Hippocastanoideae</taxon>
        <taxon>Acereae</taxon>
        <taxon>Dipteronia</taxon>
    </lineage>
</organism>
<evidence type="ECO:0000313" key="4">
    <source>
        <dbReference type="Proteomes" id="UP001281410"/>
    </source>
</evidence>
<name>A0AAD9ZQ70_9ROSI</name>
<proteinExistence type="predicted"/>
<keyword evidence="4" id="KW-1185">Reference proteome</keyword>
<dbReference type="CDD" id="cd03185">
    <property type="entry name" value="GST_C_Tau"/>
    <property type="match status" value="1"/>
</dbReference>
<dbReference type="GO" id="GO:0005829">
    <property type="term" value="C:cytosol"/>
    <property type="evidence" value="ECO:0007669"/>
    <property type="project" value="UniProtKB-SubCell"/>
</dbReference>
<dbReference type="Proteomes" id="UP001281410">
    <property type="component" value="Unassembled WGS sequence"/>
</dbReference>
<dbReference type="EMBL" id="JANJYJ010000009">
    <property type="protein sequence ID" value="KAK3188537.1"/>
    <property type="molecule type" value="Genomic_DNA"/>
</dbReference>
<dbReference type="GO" id="GO:0004364">
    <property type="term" value="F:glutathione transferase activity"/>
    <property type="evidence" value="ECO:0007669"/>
    <property type="project" value="InterPro"/>
</dbReference>
<evidence type="ECO:0000313" key="3">
    <source>
        <dbReference type="EMBL" id="KAK3188537.1"/>
    </source>
</evidence>
<dbReference type="PANTHER" id="PTHR11260">
    <property type="entry name" value="GLUTATHIONE S-TRANSFERASE, GST, SUPERFAMILY, GST DOMAIN CONTAINING"/>
    <property type="match status" value="1"/>
</dbReference>
<dbReference type="Gene3D" id="1.20.1050.10">
    <property type="match status" value="1"/>
</dbReference>
<accession>A0AAD9ZQ70</accession>
<gene>
    <name evidence="3" type="ORF">Dsin_028098</name>
</gene>
<comment type="subcellular location">
    <subcellularLocation>
        <location evidence="1">Cytoplasm</location>
        <location evidence="1">Cytosol</location>
    </subcellularLocation>
</comment>
<dbReference type="InterPro" id="IPR004046">
    <property type="entry name" value="GST_C"/>
</dbReference>
<comment type="caution">
    <text evidence="3">The sequence shown here is derived from an EMBL/GenBank/DDBJ whole genome shotgun (WGS) entry which is preliminary data.</text>
</comment>